<dbReference type="Gene3D" id="3.40.462.20">
    <property type="match status" value="1"/>
</dbReference>
<dbReference type="Pfam" id="PF01565">
    <property type="entry name" value="FAD_binding_4"/>
    <property type="match status" value="1"/>
</dbReference>
<proteinExistence type="inferred from homology"/>
<comment type="caution">
    <text evidence="7">The sequence shown here is derived from an EMBL/GenBank/DDBJ whole genome shotgun (WGS) entry which is preliminary data.</text>
</comment>
<evidence type="ECO:0000259" key="6">
    <source>
        <dbReference type="PROSITE" id="PS51387"/>
    </source>
</evidence>
<dbReference type="InterPro" id="IPR016166">
    <property type="entry name" value="FAD-bd_PCMH"/>
</dbReference>
<keyword evidence="5" id="KW-0560">Oxidoreductase</keyword>
<comment type="similarity">
    <text evidence="2">Belongs to the oxygen-dependent FAD-linked oxidoreductase family.</text>
</comment>
<protein>
    <submittedName>
        <fullName evidence="7">FAD-binding oxidoreductase</fullName>
    </submittedName>
</protein>
<dbReference type="InterPro" id="IPR050416">
    <property type="entry name" value="FAD-linked_Oxidoreductase"/>
</dbReference>
<gene>
    <name evidence="7" type="ORF">QIT00_08020</name>
</gene>
<reference evidence="7 8" key="1">
    <citation type="submission" date="2023-05" db="EMBL/GenBank/DDBJ databases">
        <title>Draft genome sequence of Streptomyces sp. B-S-A12 isolated from a cave soil in Thailand.</title>
        <authorList>
            <person name="Chamroensaksri N."/>
            <person name="Muangham S."/>
        </authorList>
    </citation>
    <scope>NUCLEOTIDE SEQUENCE [LARGE SCALE GENOMIC DNA]</scope>
    <source>
        <strain evidence="7 8">B-S-A12</strain>
    </source>
</reference>
<dbReference type="SUPFAM" id="SSF56176">
    <property type="entry name" value="FAD-binding/transporter-associated domain-like"/>
    <property type="match status" value="1"/>
</dbReference>
<keyword evidence="3" id="KW-0285">Flavoprotein</keyword>
<comment type="cofactor">
    <cofactor evidence="1">
        <name>FAD</name>
        <dbReference type="ChEBI" id="CHEBI:57692"/>
    </cofactor>
</comment>
<dbReference type="RefSeq" id="WP_282534424.1">
    <property type="nucleotide sequence ID" value="NZ_JASCIS010000006.1"/>
</dbReference>
<organism evidence="7 8">
    <name type="scientific">Streptomyces luteolus</name>
    <dbReference type="NCBI Taxonomy" id="3043615"/>
    <lineage>
        <taxon>Bacteria</taxon>
        <taxon>Bacillati</taxon>
        <taxon>Actinomycetota</taxon>
        <taxon>Actinomycetes</taxon>
        <taxon>Kitasatosporales</taxon>
        <taxon>Streptomycetaceae</taxon>
        <taxon>Streptomyces</taxon>
    </lineage>
</organism>
<dbReference type="PANTHER" id="PTHR42973:SF39">
    <property type="entry name" value="FAD-BINDING PCMH-TYPE DOMAIN-CONTAINING PROTEIN"/>
    <property type="match status" value="1"/>
</dbReference>
<evidence type="ECO:0000256" key="1">
    <source>
        <dbReference type="ARBA" id="ARBA00001974"/>
    </source>
</evidence>
<dbReference type="Proteomes" id="UP001237105">
    <property type="component" value="Unassembled WGS sequence"/>
</dbReference>
<evidence type="ECO:0000256" key="2">
    <source>
        <dbReference type="ARBA" id="ARBA00005466"/>
    </source>
</evidence>
<dbReference type="InterPro" id="IPR036318">
    <property type="entry name" value="FAD-bd_PCMH-like_sf"/>
</dbReference>
<evidence type="ECO:0000256" key="5">
    <source>
        <dbReference type="ARBA" id="ARBA00023002"/>
    </source>
</evidence>
<dbReference type="InterPro" id="IPR012951">
    <property type="entry name" value="BBE"/>
</dbReference>
<dbReference type="Gene3D" id="3.30.465.10">
    <property type="match status" value="1"/>
</dbReference>
<dbReference type="Gene3D" id="3.30.43.10">
    <property type="entry name" value="Uridine Diphospho-n-acetylenolpyruvylglucosamine Reductase, domain 2"/>
    <property type="match status" value="1"/>
</dbReference>
<sequence>MTNSPASPRSHTLAERELRAAVRGTVLTTTDAAYDGARRIWNGAVDRRPAVLTRCADAEDAAMTVRIAREHGLPLSVRGGGHDWSGRALREGGVVLDLSELRGVTVNPSDATATAQGGVRAGDLVAGAHEHGFKPVVGTVKAVGVTGLTLGGGYGLLGGLHGLAADNLLAARVVLADGTEVTADATENPDLYWALRGGGGNFGVVTDLRYRVHPGATVLSGLLLFPLDQASSVLRGYRELIAEAPDELTVMAGFFTGPEGTPVLFLLPMWSGDPALGNDAVARLAKLGTPVFGEVNPMAYQDVLGMFDAVVVDGRHNEMRTRWLPELTDTTTELLIAAAARMTSPYSGLYLHHFHGAAARVPSADTAFALRKDHLLVEIAASWAPAGDTEADAAHGQWARQVSAELAESALSGGYPNLLGSDERERALASFGAGGAERLLEVKRRYDPDNVFSAVPALLPTPS</sequence>
<dbReference type="InterPro" id="IPR016167">
    <property type="entry name" value="FAD-bd_PCMH_sub1"/>
</dbReference>
<keyword evidence="8" id="KW-1185">Reference proteome</keyword>
<evidence type="ECO:0000256" key="4">
    <source>
        <dbReference type="ARBA" id="ARBA00022827"/>
    </source>
</evidence>
<dbReference type="Pfam" id="PF08031">
    <property type="entry name" value="BBE"/>
    <property type="match status" value="1"/>
</dbReference>
<keyword evidence="4" id="KW-0274">FAD</keyword>
<dbReference type="EMBL" id="JASCIS010000006">
    <property type="protein sequence ID" value="MDI3418509.1"/>
    <property type="molecule type" value="Genomic_DNA"/>
</dbReference>
<dbReference type="InterPro" id="IPR006094">
    <property type="entry name" value="Oxid_FAD_bind_N"/>
</dbReference>
<dbReference type="PANTHER" id="PTHR42973">
    <property type="entry name" value="BINDING OXIDOREDUCTASE, PUTATIVE (AFU_ORTHOLOGUE AFUA_1G17690)-RELATED"/>
    <property type="match status" value="1"/>
</dbReference>
<evidence type="ECO:0000313" key="7">
    <source>
        <dbReference type="EMBL" id="MDI3418509.1"/>
    </source>
</evidence>
<dbReference type="PROSITE" id="PS51387">
    <property type="entry name" value="FAD_PCMH"/>
    <property type="match status" value="1"/>
</dbReference>
<dbReference type="InterPro" id="IPR016169">
    <property type="entry name" value="FAD-bd_PCMH_sub2"/>
</dbReference>
<evidence type="ECO:0000256" key="3">
    <source>
        <dbReference type="ARBA" id="ARBA00022630"/>
    </source>
</evidence>
<evidence type="ECO:0000313" key="8">
    <source>
        <dbReference type="Proteomes" id="UP001237105"/>
    </source>
</evidence>
<name>A0ABT6SUK3_9ACTN</name>
<feature type="domain" description="FAD-binding PCMH-type" evidence="6">
    <location>
        <begin position="45"/>
        <end position="215"/>
    </location>
</feature>
<accession>A0ABT6SUK3</accession>